<dbReference type="Proteomes" id="UP000294420">
    <property type="component" value="Segment"/>
</dbReference>
<protein>
    <submittedName>
        <fullName evidence="2">Uncharacterized protein</fullName>
    </submittedName>
</protein>
<dbReference type="KEGG" id="vg:65119552"/>
<dbReference type="EMBL" id="MK511066">
    <property type="protein sequence ID" value="QBI84151.1"/>
    <property type="molecule type" value="Genomic_DNA"/>
</dbReference>
<evidence type="ECO:0000313" key="2">
    <source>
        <dbReference type="EMBL" id="QBI84151.1"/>
    </source>
</evidence>
<dbReference type="RefSeq" id="YP_010101777.1">
    <property type="nucleotide sequence ID" value="NC_055793.1"/>
</dbReference>
<proteinExistence type="predicted"/>
<keyword evidence="1" id="KW-0812">Transmembrane</keyword>
<name>A0A481V7Z8_9CAUD</name>
<dbReference type="GeneID" id="65119552"/>
<evidence type="ECO:0000313" key="3">
    <source>
        <dbReference type="Proteomes" id="UP000294420"/>
    </source>
</evidence>
<organism evidence="2 3">
    <name type="scientific">Pseudomonas phage vB_Pae_BR319a</name>
    <dbReference type="NCBI Taxonomy" id="2563525"/>
    <lineage>
        <taxon>Viruses</taxon>
        <taxon>Duplodnaviria</taxon>
        <taxon>Heunggongvirae</taxon>
        <taxon>Uroviricota</taxon>
        <taxon>Caudoviricetes</taxon>
        <taxon>Peduoviridae</taxon>
        <taxon>Citexvirus</taxon>
        <taxon>Citexvirus BR319A</taxon>
    </lineage>
</organism>
<reference evidence="2" key="1">
    <citation type="journal article" date="2019" name="mSystems">
        <title>Mobilizing temperate bacteriophage communities and resolving individual phage genomes from cystic fibrosis and bronchiectasis Pseudomonas aeruginosa isolates.</title>
        <authorList>
            <person name="Tariq M.A."/>
            <person name="Everest F.L.C."/>
            <person name="Cowley L.A."/>
            <person name="Wright R."/>
            <person name="Holt G.S."/>
            <person name="Ingram H."/>
            <person name="Duignan L.A.M."/>
            <person name="Lanyon C.V."/>
            <person name="Perry A."/>
            <person name="Perry J.D."/>
            <person name="Bourke S."/>
            <person name="Brockhurst M.A."/>
            <person name="Bridge S.H."/>
            <person name="Soyza A.D."/>
            <person name="Smith D.L."/>
        </authorList>
    </citation>
    <scope>NUCLEOTIDE SEQUENCE [LARGE SCALE GENOMIC DNA]</scope>
</reference>
<accession>A0A481V7Z8</accession>
<keyword evidence="1" id="KW-1133">Transmembrane helix</keyword>
<keyword evidence="3" id="KW-1185">Reference proteome</keyword>
<sequence>MHELLKMLDSPRSLLNFSLATLAVLALYFVVVTGR</sequence>
<keyword evidence="1" id="KW-0472">Membrane</keyword>
<feature type="transmembrane region" description="Helical" evidence="1">
    <location>
        <begin position="14"/>
        <end position="32"/>
    </location>
</feature>
<evidence type="ECO:0000256" key="1">
    <source>
        <dbReference type="SAM" id="Phobius"/>
    </source>
</evidence>